<dbReference type="GO" id="GO:0006508">
    <property type="term" value="P:proteolysis"/>
    <property type="evidence" value="ECO:0007669"/>
    <property type="project" value="UniProtKB-KW"/>
</dbReference>
<comment type="subcellular location">
    <subcellularLocation>
        <location evidence="1">Membrane</location>
        <topology evidence="1">Single-pass membrane protein</topology>
    </subcellularLocation>
</comment>
<dbReference type="InterPro" id="IPR036013">
    <property type="entry name" value="Band_7/SPFH_dom_sf"/>
</dbReference>
<organism evidence="9 10">
    <name type="scientific">Parapusillimonas granuli</name>
    <dbReference type="NCBI Taxonomy" id="380911"/>
    <lineage>
        <taxon>Bacteria</taxon>
        <taxon>Pseudomonadati</taxon>
        <taxon>Pseudomonadota</taxon>
        <taxon>Betaproteobacteria</taxon>
        <taxon>Burkholderiales</taxon>
        <taxon>Alcaligenaceae</taxon>
        <taxon>Parapusillimonas</taxon>
    </lineage>
</organism>
<evidence type="ECO:0000256" key="6">
    <source>
        <dbReference type="RuleBase" id="RU364113"/>
    </source>
</evidence>
<comment type="function">
    <text evidence="6">HflC and HflK could encode or regulate a protease.</text>
</comment>
<evidence type="ECO:0000256" key="1">
    <source>
        <dbReference type="ARBA" id="ARBA00004167"/>
    </source>
</evidence>
<keyword evidence="4" id="KW-1133">Transmembrane helix</keyword>
<dbReference type="PANTHER" id="PTHR43327">
    <property type="entry name" value="STOMATIN-LIKE PROTEIN 2, MITOCHONDRIAL"/>
    <property type="match status" value="1"/>
</dbReference>
<comment type="subunit">
    <text evidence="6">HflC and HflK may interact to form a multimeric complex.</text>
</comment>
<dbReference type="RefSeq" id="WP_180155933.1">
    <property type="nucleotide sequence ID" value="NZ_JACCEM010000006.1"/>
</dbReference>
<dbReference type="SUPFAM" id="SSF117892">
    <property type="entry name" value="Band 7/SPFH domain"/>
    <property type="match status" value="1"/>
</dbReference>
<evidence type="ECO:0000259" key="8">
    <source>
        <dbReference type="SMART" id="SM00244"/>
    </source>
</evidence>
<keyword evidence="5" id="KW-0472">Membrane</keyword>
<evidence type="ECO:0000256" key="4">
    <source>
        <dbReference type="ARBA" id="ARBA00022989"/>
    </source>
</evidence>
<evidence type="ECO:0000256" key="7">
    <source>
        <dbReference type="SAM" id="MobiDB-lite"/>
    </source>
</evidence>
<evidence type="ECO:0000256" key="5">
    <source>
        <dbReference type="ARBA" id="ARBA00023136"/>
    </source>
</evidence>
<dbReference type="InterPro" id="IPR050710">
    <property type="entry name" value="Band7/mec-2_domain"/>
</dbReference>
<evidence type="ECO:0000313" key="10">
    <source>
        <dbReference type="Proteomes" id="UP000559809"/>
    </source>
</evidence>
<feature type="compositionally biased region" description="Polar residues" evidence="7">
    <location>
        <begin position="430"/>
        <end position="439"/>
    </location>
</feature>
<feature type="domain" description="Band 7" evidence="8">
    <location>
        <begin position="101"/>
        <end position="276"/>
    </location>
</feature>
<dbReference type="AlphaFoldDB" id="A0A853G1P8"/>
<evidence type="ECO:0000256" key="3">
    <source>
        <dbReference type="ARBA" id="ARBA00022692"/>
    </source>
</evidence>
<comment type="similarity">
    <text evidence="2 6">Belongs to the band 7/mec-2 family. HflK subfamily.</text>
</comment>
<accession>A0A853G1P8</accession>
<feature type="region of interest" description="Disordered" evidence="7">
    <location>
        <begin position="53"/>
        <end position="77"/>
    </location>
</feature>
<evidence type="ECO:0000256" key="2">
    <source>
        <dbReference type="ARBA" id="ARBA00006971"/>
    </source>
</evidence>
<comment type="caution">
    <text evidence="9">The sequence shown here is derived from an EMBL/GenBank/DDBJ whole genome shotgun (WGS) entry which is preliminary data.</text>
</comment>
<dbReference type="InterPro" id="IPR020980">
    <property type="entry name" value="Membrane_HflK_N"/>
</dbReference>
<gene>
    <name evidence="9" type="primary">hflK</name>
    <name evidence="9" type="ORF">H0A72_12935</name>
</gene>
<reference evidence="9 10" key="1">
    <citation type="submission" date="2020-07" db="EMBL/GenBank/DDBJ databases">
        <title>Taxonomic revisions and descriptions of new bacterial species based on genomic comparisons in the high-G+C-content subgroup of the family Alcaligenaceae.</title>
        <authorList>
            <person name="Szabo A."/>
            <person name="Felfoldi T."/>
        </authorList>
    </citation>
    <scope>NUCLEOTIDE SEQUENCE [LARGE SCALE GENOMIC DNA]</scope>
    <source>
        <strain evidence="9 10">LMG 24012</strain>
    </source>
</reference>
<keyword evidence="3" id="KW-0812">Transmembrane</keyword>
<dbReference type="Pfam" id="PF12221">
    <property type="entry name" value="HflK_N"/>
    <property type="match status" value="1"/>
</dbReference>
<dbReference type="PANTHER" id="PTHR43327:SF2">
    <property type="entry name" value="MODULATOR OF FTSH PROTEASE HFLK"/>
    <property type="match status" value="1"/>
</dbReference>
<keyword evidence="9" id="KW-0645">Protease</keyword>
<evidence type="ECO:0000313" key="9">
    <source>
        <dbReference type="EMBL" id="NYT50217.1"/>
    </source>
</evidence>
<name>A0A853G1P8_9BURK</name>
<keyword evidence="10" id="KW-1185">Reference proteome</keyword>
<dbReference type="Proteomes" id="UP000559809">
    <property type="component" value="Unassembled WGS sequence"/>
</dbReference>
<dbReference type="EMBL" id="JACCEM010000006">
    <property type="protein sequence ID" value="NYT50217.1"/>
    <property type="molecule type" value="Genomic_DNA"/>
</dbReference>
<dbReference type="GO" id="GO:0008233">
    <property type="term" value="F:peptidase activity"/>
    <property type="evidence" value="ECO:0007669"/>
    <property type="project" value="UniProtKB-KW"/>
</dbReference>
<dbReference type="InterPro" id="IPR010201">
    <property type="entry name" value="HflK"/>
</dbReference>
<feature type="compositionally biased region" description="Low complexity" evidence="7">
    <location>
        <begin position="396"/>
        <end position="405"/>
    </location>
</feature>
<feature type="compositionally biased region" description="Gly residues" evidence="7">
    <location>
        <begin position="63"/>
        <end position="74"/>
    </location>
</feature>
<dbReference type="SMART" id="SM00244">
    <property type="entry name" value="PHB"/>
    <property type="match status" value="1"/>
</dbReference>
<proteinExistence type="inferred from homology"/>
<dbReference type="Gene3D" id="3.30.479.30">
    <property type="entry name" value="Band 7 domain"/>
    <property type="match status" value="1"/>
</dbReference>
<keyword evidence="9" id="KW-0378">Hydrolase</keyword>
<protein>
    <recommendedName>
        <fullName evidence="6">Protein HflK</fullName>
    </recommendedName>
</protein>
<feature type="region of interest" description="Disordered" evidence="7">
    <location>
        <begin position="11"/>
        <end position="41"/>
    </location>
</feature>
<dbReference type="GO" id="GO:0016020">
    <property type="term" value="C:membrane"/>
    <property type="evidence" value="ECO:0007669"/>
    <property type="project" value="UniProtKB-SubCell"/>
</dbReference>
<dbReference type="CDD" id="cd03404">
    <property type="entry name" value="SPFH_HflK"/>
    <property type="match status" value="1"/>
</dbReference>
<feature type="region of interest" description="Disordered" evidence="7">
    <location>
        <begin position="396"/>
        <end position="439"/>
    </location>
</feature>
<dbReference type="Pfam" id="PF01145">
    <property type="entry name" value="Band_7"/>
    <property type="match status" value="1"/>
</dbReference>
<sequence>MRLMSKIFNLNDPGWGRGGNNGGSEPPRQPNKGDGPPDLDEVWRDFNNRLGALFGRKPRRGGNRYGGGGDGPGMGVPQLPKGSPKLVAVILVLLVGLWLASGFVIVQEGQVAVVTRFGQYTKTLSPGLQWRVPYPIEDHQTVNIAQLRTFEVGFRGNARNKVLPEALMLTTDENIVDLQYVVQYRLMPNGAPDYLFKTSQPDESVRQASETAMREIVGKKPMDFVLYSGRTEVATEVQRLAQSILDRYQTGIQISTVAIQNVQPPEQVQAAFDDAVKAGQDRERLINEGNAYSNKVLPEAQGQVARMLQEAEGYRAKIIGDAEGDTSRFSSIEAEFAKAPDITRERMYLSTMQDILQSTSKIMIDSEASNNMLYLPLDKIMRQAAGDQAGFSSSVESSAAAAAAAQQPSKPVTPARPPARSTAPGGSGGNSLLVSPYSR</sequence>
<dbReference type="NCBIfam" id="TIGR01933">
    <property type="entry name" value="hflK"/>
    <property type="match status" value="1"/>
</dbReference>
<dbReference type="InterPro" id="IPR001107">
    <property type="entry name" value="Band_7"/>
</dbReference>